<keyword evidence="10 19" id="KW-0269">Exonuclease</keyword>
<gene>
    <name evidence="19" type="primary">dnaQ</name>
    <name evidence="21" type="ORF">CRV09_03275</name>
</gene>
<dbReference type="SMART" id="SM00479">
    <property type="entry name" value="EXOIII"/>
    <property type="match status" value="1"/>
</dbReference>
<dbReference type="InterPro" id="IPR006309">
    <property type="entry name" value="DnaQ_proteo"/>
</dbReference>
<dbReference type="GO" id="GO:0045004">
    <property type="term" value="P:DNA replication proofreading"/>
    <property type="evidence" value="ECO:0007669"/>
    <property type="project" value="TreeGrafter"/>
</dbReference>
<feature type="binding site" evidence="18">
    <location>
        <position position="167"/>
    </location>
    <ligand>
        <name>a divalent metal cation</name>
        <dbReference type="ChEBI" id="CHEBI:60240"/>
        <label>1</label>
        <note>catalytic</note>
    </ligand>
</feature>
<evidence type="ECO:0000256" key="9">
    <source>
        <dbReference type="ARBA" id="ARBA00022801"/>
    </source>
</evidence>
<comment type="caution">
    <text evidence="21">The sequence shown here is derived from an EMBL/GenBank/DDBJ whole genome shotgun (WGS) entry which is preliminary data.</text>
</comment>
<dbReference type="InterPro" id="IPR012337">
    <property type="entry name" value="RNaseH-like_sf"/>
</dbReference>
<dbReference type="PANTHER" id="PTHR30231:SF41">
    <property type="entry name" value="DNA POLYMERASE III SUBUNIT EPSILON"/>
    <property type="match status" value="1"/>
</dbReference>
<feature type="domain" description="Exonuclease" evidence="20">
    <location>
        <begin position="7"/>
        <end position="184"/>
    </location>
</feature>
<dbReference type="Gene3D" id="3.30.420.10">
    <property type="entry name" value="Ribonuclease H-like superfamily/Ribonuclease H"/>
    <property type="match status" value="1"/>
</dbReference>
<dbReference type="InterPro" id="IPR006054">
    <property type="entry name" value="DnaQ"/>
</dbReference>
<comment type="function">
    <text evidence="19">DNA polymerase III is a complex, multichain enzyme responsible for most of the replicative synthesis in bacteria. The epsilon subunit contain the editing function and is a proofreading 3'-5' exonuclease.</text>
</comment>
<dbReference type="PANTHER" id="PTHR30231">
    <property type="entry name" value="DNA POLYMERASE III SUBUNIT EPSILON"/>
    <property type="match status" value="1"/>
</dbReference>
<evidence type="ECO:0000256" key="11">
    <source>
        <dbReference type="ARBA" id="ARBA00022842"/>
    </source>
</evidence>
<evidence type="ECO:0000256" key="4">
    <source>
        <dbReference type="ARBA" id="ARBA00022679"/>
    </source>
</evidence>
<evidence type="ECO:0000256" key="12">
    <source>
        <dbReference type="ARBA" id="ARBA00022932"/>
    </source>
</evidence>
<dbReference type="SUPFAM" id="SSF53098">
    <property type="entry name" value="Ribonuclease H-like"/>
    <property type="match status" value="1"/>
</dbReference>
<name>A0A2P5T1J7_9GAMM</name>
<dbReference type="FunFam" id="3.30.420.10:FF:000012">
    <property type="entry name" value="DNA polymerase III subunit epsilon"/>
    <property type="match status" value="1"/>
</dbReference>
<feature type="active site" description="Proton acceptor" evidence="16">
    <location>
        <position position="162"/>
    </location>
</feature>
<feature type="binding site" evidence="18">
    <location>
        <position position="12"/>
    </location>
    <ligand>
        <name>a divalent metal cation</name>
        <dbReference type="ChEBI" id="CHEBI:60240"/>
        <label>1</label>
        <note>catalytic</note>
    </ligand>
</feature>
<evidence type="ECO:0000313" key="22">
    <source>
        <dbReference type="Proteomes" id="UP000295937"/>
    </source>
</evidence>
<feature type="binding site" evidence="17">
    <location>
        <position position="14"/>
    </location>
    <ligand>
        <name>substrate</name>
    </ligand>
</feature>
<evidence type="ECO:0000256" key="10">
    <source>
        <dbReference type="ARBA" id="ARBA00022839"/>
    </source>
</evidence>
<dbReference type="InterPro" id="IPR013520">
    <property type="entry name" value="Ribonucl_H"/>
</dbReference>
<dbReference type="Pfam" id="PF00929">
    <property type="entry name" value="RNase_T"/>
    <property type="match status" value="1"/>
</dbReference>
<protein>
    <recommendedName>
        <fullName evidence="3 19">DNA polymerase III subunit epsilon</fullName>
        <ecNumber evidence="2 19">2.7.7.7</ecNumber>
    </recommendedName>
</protein>
<dbReference type="GO" id="GO:0046872">
    <property type="term" value="F:metal ion binding"/>
    <property type="evidence" value="ECO:0007669"/>
    <property type="project" value="UniProtKB-KW"/>
</dbReference>
<dbReference type="CDD" id="cd06131">
    <property type="entry name" value="DNA_pol_III_epsilon_Ecoli_like"/>
    <property type="match status" value="1"/>
</dbReference>
<keyword evidence="13 18" id="KW-0464">Manganese</keyword>
<evidence type="ECO:0000256" key="14">
    <source>
        <dbReference type="ARBA" id="ARBA00049244"/>
    </source>
</evidence>
<dbReference type="GO" id="GO:0005829">
    <property type="term" value="C:cytosol"/>
    <property type="evidence" value="ECO:0007669"/>
    <property type="project" value="TreeGrafter"/>
</dbReference>
<dbReference type="InterPro" id="IPR036397">
    <property type="entry name" value="RNaseH_sf"/>
</dbReference>
<evidence type="ECO:0000256" key="18">
    <source>
        <dbReference type="PIRSR" id="PIRSR606309-3"/>
    </source>
</evidence>
<dbReference type="NCBIfam" id="TIGR01406">
    <property type="entry name" value="dnaQ_proteo"/>
    <property type="match status" value="1"/>
</dbReference>
<comment type="catalytic activity">
    <reaction evidence="14 19">
        <text>DNA(n) + a 2'-deoxyribonucleoside 5'-triphosphate = DNA(n+1) + diphosphate</text>
        <dbReference type="Rhea" id="RHEA:22508"/>
        <dbReference type="Rhea" id="RHEA-COMP:17339"/>
        <dbReference type="Rhea" id="RHEA-COMP:17340"/>
        <dbReference type="ChEBI" id="CHEBI:33019"/>
        <dbReference type="ChEBI" id="CHEBI:61560"/>
        <dbReference type="ChEBI" id="CHEBI:173112"/>
        <dbReference type="EC" id="2.7.7.7"/>
    </reaction>
</comment>
<evidence type="ECO:0000313" key="21">
    <source>
        <dbReference type="EMBL" id="PPI88422.1"/>
    </source>
</evidence>
<evidence type="ECO:0000256" key="1">
    <source>
        <dbReference type="ARBA" id="ARBA00001936"/>
    </source>
</evidence>
<evidence type="ECO:0000256" key="2">
    <source>
        <dbReference type="ARBA" id="ARBA00012417"/>
    </source>
</evidence>
<evidence type="ECO:0000256" key="6">
    <source>
        <dbReference type="ARBA" id="ARBA00022705"/>
    </source>
</evidence>
<evidence type="ECO:0000256" key="15">
    <source>
        <dbReference type="ARBA" id="ARBA00065841"/>
    </source>
</evidence>
<feature type="binding site" evidence="17">
    <location>
        <position position="61"/>
    </location>
    <ligand>
        <name>substrate</name>
    </ligand>
</feature>
<evidence type="ECO:0000259" key="20">
    <source>
        <dbReference type="SMART" id="SM00479"/>
    </source>
</evidence>
<keyword evidence="4 19" id="KW-0808">Transferase</keyword>
<feature type="binding site" evidence="18">
    <location>
        <position position="14"/>
    </location>
    <ligand>
        <name>a divalent metal cation</name>
        <dbReference type="ChEBI" id="CHEBI:60240"/>
        <label>1</label>
        <note>catalytic</note>
    </ligand>
</feature>
<dbReference type="OrthoDB" id="9804290at2"/>
<keyword evidence="6 19" id="KW-0235">DNA replication</keyword>
<sequence>MSIISNRQIFLDTETTGINKTGVYYEGHRIIEIGAVEVINRRLTGNNFHKYLNPNRLINNESFKIHGISNHFLYNKPTFKEIALEFINYIKDSELVIHNALFDIDFINYEMSKLKIGIKSIENICRITDSLEISRKMFPGKRNSLDALCMRYKIDISNRKLHSAIIDAKLLSEVFLMMTGGQISLSFSKDNEKQKYQDYNVKNINKRESSLKIILANDKEILAHEKVIDLIKQKKGFCLWLKA</sequence>
<evidence type="ECO:0000256" key="3">
    <source>
        <dbReference type="ARBA" id="ARBA00020352"/>
    </source>
</evidence>
<reference evidence="21 22" key="1">
    <citation type="journal article" date="2018" name="Genome Biol. Evol.">
        <title>Cladogenesis and Genomic Streamlining in Extracellular Endosymbionts of Tropical Stink Bugs.</title>
        <authorList>
            <person name="Otero-Bravo A."/>
            <person name="Goffredi S."/>
            <person name="Sabree Z.L."/>
        </authorList>
    </citation>
    <scope>NUCLEOTIDE SEQUENCE [LARGE SCALE GENOMIC DNA]</scope>
    <source>
        <strain evidence="21 22">SoEO</strain>
    </source>
</reference>
<evidence type="ECO:0000256" key="8">
    <source>
        <dbReference type="ARBA" id="ARBA00022723"/>
    </source>
</evidence>
<evidence type="ECO:0000256" key="7">
    <source>
        <dbReference type="ARBA" id="ARBA00022722"/>
    </source>
</evidence>
<feature type="binding site" evidence="17">
    <location>
        <position position="66"/>
    </location>
    <ligand>
        <name>substrate</name>
    </ligand>
</feature>
<dbReference type="NCBIfam" id="TIGR00573">
    <property type="entry name" value="dnaq"/>
    <property type="match status" value="1"/>
</dbReference>
<comment type="cofactor">
    <cofactor evidence="18">
        <name>Mg(2+)</name>
        <dbReference type="ChEBI" id="CHEBI:18420"/>
    </cofactor>
    <cofactor evidence="18">
        <name>Mn(2+)</name>
        <dbReference type="ChEBI" id="CHEBI:29035"/>
    </cofactor>
    <text evidence="18">Binds 2 divalent metal cations. Magnesium or manganese.</text>
</comment>
<accession>A0A2P5T1J7</accession>
<dbReference type="EMBL" id="PDKR01000005">
    <property type="protein sequence ID" value="PPI88422.1"/>
    <property type="molecule type" value="Genomic_DNA"/>
</dbReference>
<organism evidence="21 22">
    <name type="scientific">Candidatus Pantoea edessiphila</name>
    <dbReference type="NCBI Taxonomy" id="2044610"/>
    <lineage>
        <taxon>Bacteria</taxon>
        <taxon>Pseudomonadati</taxon>
        <taxon>Pseudomonadota</taxon>
        <taxon>Gammaproteobacteria</taxon>
        <taxon>Enterobacterales</taxon>
        <taxon>Erwiniaceae</taxon>
        <taxon>Pantoea</taxon>
    </lineage>
</organism>
<keyword evidence="11 18" id="KW-0460">Magnesium</keyword>
<feature type="binding site" evidence="17">
    <location>
        <position position="12"/>
    </location>
    <ligand>
        <name>substrate</name>
    </ligand>
</feature>
<evidence type="ECO:0000256" key="19">
    <source>
        <dbReference type="RuleBase" id="RU364087"/>
    </source>
</evidence>
<dbReference type="GO" id="GO:0003677">
    <property type="term" value="F:DNA binding"/>
    <property type="evidence" value="ECO:0007669"/>
    <property type="project" value="InterPro"/>
</dbReference>
<evidence type="ECO:0000256" key="13">
    <source>
        <dbReference type="ARBA" id="ARBA00023211"/>
    </source>
</evidence>
<dbReference type="GO" id="GO:0003887">
    <property type="term" value="F:DNA-directed DNA polymerase activity"/>
    <property type="evidence" value="ECO:0007669"/>
    <property type="project" value="UniProtKB-KW"/>
</dbReference>
<comment type="cofactor">
    <cofactor evidence="1 19">
        <name>Mn(2+)</name>
        <dbReference type="ChEBI" id="CHEBI:29035"/>
    </cofactor>
</comment>
<proteinExistence type="predicted"/>
<keyword evidence="7 19" id="KW-0540">Nuclease</keyword>
<keyword evidence="9 19" id="KW-0378">Hydrolase</keyword>
<keyword evidence="8 18" id="KW-0479">Metal-binding</keyword>
<evidence type="ECO:0000256" key="17">
    <source>
        <dbReference type="PIRSR" id="PIRSR606309-2"/>
    </source>
</evidence>
<dbReference type="EC" id="2.7.7.7" evidence="2 19"/>
<feature type="binding site" evidence="17">
    <location>
        <position position="167"/>
    </location>
    <ligand>
        <name>substrate</name>
    </ligand>
</feature>
<dbReference type="NCBIfam" id="NF004316">
    <property type="entry name" value="PRK05711.1"/>
    <property type="match status" value="1"/>
</dbReference>
<keyword evidence="5 19" id="KW-0548">Nucleotidyltransferase</keyword>
<dbReference type="Proteomes" id="UP000295937">
    <property type="component" value="Unassembled WGS sequence"/>
</dbReference>
<evidence type="ECO:0000256" key="5">
    <source>
        <dbReference type="ARBA" id="ARBA00022695"/>
    </source>
</evidence>
<dbReference type="AlphaFoldDB" id="A0A2P5T1J7"/>
<dbReference type="RefSeq" id="WP_136132730.1">
    <property type="nucleotide sequence ID" value="NZ_PDKR01000005.1"/>
</dbReference>
<comment type="subunit">
    <text evidence="15">The DNA polymerase holoenzyme is a complex that contains 10 different types of subunits. These subunits are organized into 3 functionally essential subassemblies: the pol III core, the beta sliding clamp processivity factor and the clamp-loading complex. The pol III core (subunits alpha,epsilon and theta) contains the polymerase and the 3'-5' exonuclease proofreading activities. The polymerase is tethered to the template via the sliding clamp processivity factor. The clamp-loading complex assembles the beta processivity factor onto the primer template and plays a central role in the organization and communication at the replication fork. This complex contains delta, delta', psi and chi, and copies of either or both of two different DnaX proteins, gamma and tau. The composition of the holoenzyme is, therefore: (alpha,epsilon,theta)[2]-(gamma/tau)[3]-delta,delta', psi,chi-beta[4].</text>
</comment>
<keyword evidence="12 19" id="KW-0239">DNA-directed DNA polymerase</keyword>
<evidence type="ECO:0000256" key="16">
    <source>
        <dbReference type="PIRSR" id="PIRSR606309-1"/>
    </source>
</evidence>
<dbReference type="GO" id="GO:0008408">
    <property type="term" value="F:3'-5' exonuclease activity"/>
    <property type="evidence" value="ECO:0007669"/>
    <property type="project" value="TreeGrafter"/>
</dbReference>